<evidence type="ECO:0000313" key="2">
    <source>
        <dbReference type="EMBL" id="XCD09621.1"/>
    </source>
</evidence>
<evidence type="ECO:0008006" key="3">
    <source>
        <dbReference type="Google" id="ProtNLM"/>
    </source>
</evidence>
<gene>
    <name evidence="2" type="ORF">Adastra076</name>
</gene>
<organism evidence="2">
    <name type="scientific">Bacillus phage Adastra</name>
    <dbReference type="NCBI Taxonomy" id="3143958"/>
    <lineage>
        <taxon>Viruses</taxon>
        <taxon>Duplodnaviria</taxon>
        <taxon>Heunggongvirae</taxon>
        <taxon>Uroviricota</taxon>
        <taxon>Caudoviricetes</taxon>
        <taxon>Herelleviridae</taxon>
        <taxon>Spounavirinae</taxon>
        <taxon>Okubovirus</taxon>
    </lineage>
</organism>
<proteinExistence type="predicted"/>
<accession>A0AAU8BE19</accession>
<keyword evidence="1" id="KW-0175">Coiled coil</keyword>
<feature type="coiled-coil region" evidence="1">
    <location>
        <begin position="211"/>
        <end position="238"/>
    </location>
</feature>
<sequence>MKYEDINSTFLRENYLFGVPLEDQYGNKMKEGMLDHYIKSAIEYTQRMLNIVIKPTEVTQEVHDYYAGDYTNWSFLQLNKRPIMEVKQLSMYFGESKMFDVPTDWVRVYDIPGQLQLFPTSGTTSIALTGGGSYLPFVLGTYSNAPGIWRVSYKAGLEDIPEDMVEYIMKRASIGILQVWGDLIIGAGIANTTLSIDGLSQSIGTTQSPEFSGAGSRIKNYQDDMKDLEKRLKDTYVGINLGVI</sequence>
<evidence type="ECO:0000256" key="1">
    <source>
        <dbReference type="SAM" id="Coils"/>
    </source>
</evidence>
<reference evidence="2" key="1">
    <citation type="submission" date="2024-05" db="EMBL/GenBank/DDBJ databases">
        <authorList>
            <person name="Herbig A.F."/>
            <person name="Pendergrass E.L."/>
        </authorList>
    </citation>
    <scope>NUCLEOTIDE SEQUENCE</scope>
</reference>
<protein>
    <recommendedName>
        <fullName evidence="3">Neck protein</fullName>
    </recommendedName>
</protein>
<name>A0AAU8BE19_9CAUD</name>
<dbReference type="EMBL" id="PP819608">
    <property type="protein sequence ID" value="XCD09621.1"/>
    <property type="molecule type" value="Genomic_DNA"/>
</dbReference>